<accession>A0A3S5AT62</accession>
<dbReference type="AlphaFoldDB" id="A0A3S5AT62"/>
<proteinExistence type="predicted"/>
<sequence length="76" mass="8438">MARHTGDADYNAGETYVNVPRPPSTMDFGVGVVIMQPPWADLYRMTDASDRAVVDGAPQPPTFFPRQLTQTQNEIQ</sequence>
<organism evidence="2 3">
    <name type="scientific">Protopolystoma xenopodis</name>
    <dbReference type="NCBI Taxonomy" id="117903"/>
    <lineage>
        <taxon>Eukaryota</taxon>
        <taxon>Metazoa</taxon>
        <taxon>Spiralia</taxon>
        <taxon>Lophotrochozoa</taxon>
        <taxon>Platyhelminthes</taxon>
        <taxon>Monogenea</taxon>
        <taxon>Polyopisthocotylea</taxon>
        <taxon>Polystomatidea</taxon>
        <taxon>Polystomatidae</taxon>
        <taxon>Protopolystoma</taxon>
    </lineage>
</organism>
<reference evidence="2" key="1">
    <citation type="submission" date="2018-11" db="EMBL/GenBank/DDBJ databases">
        <authorList>
            <consortium name="Pathogen Informatics"/>
        </authorList>
    </citation>
    <scope>NUCLEOTIDE SEQUENCE</scope>
</reference>
<feature type="region of interest" description="Disordered" evidence="1">
    <location>
        <begin position="1"/>
        <end position="21"/>
    </location>
</feature>
<dbReference type="EMBL" id="CAAALY010089974">
    <property type="protein sequence ID" value="VEL27802.1"/>
    <property type="molecule type" value="Genomic_DNA"/>
</dbReference>
<name>A0A3S5AT62_9PLAT</name>
<protein>
    <submittedName>
        <fullName evidence="2">Uncharacterized protein</fullName>
    </submittedName>
</protein>
<gene>
    <name evidence="2" type="ORF">PXEA_LOCUS21242</name>
</gene>
<comment type="caution">
    <text evidence="2">The sequence shown here is derived from an EMBL/GenBank/DDBJ whole genome shotgun (WGS) entry which is preliminary data.</text>
</comment>
<feature type="compositionally biased region" description="Polar residues" evidence="1">
    <location>
        <begin position="67"/>
        <end position="76"/>
    </location>
</feature>
<keyword evidence="3" id="KW-1185">Reference proteome</keyword>
<feature type="region of interest" description="Disordered" evidence="1">
    <location>
        <begin position="57"/>
        <end position="76"/>
    </location>
</feature>
<evidence type="ECO:0000256" key="1">
    <source>
        <dbReference type="SAM" id="MobiDB-lite"/>
    </source>
</evidence>
<dbReference type="Proteomes" id="UP000784294">
    <property type="component" value="Unassembled WGS sequence"/>
</dbReference>
<evidence type="ECO:0000313" key="3">
    <source>
        <dbReference type="Proteomes" id="UP000784294"/>
    </source>
</evidence>
<evidence type="ECO:0000313" key="2">
    <source>
        <dbReference type="EMBL" id="VEL27802.1"/>
    </source>
</evidence>